<organism evidence="3 4">
    <name type="scientific">Mixia osmundae (strain CBS 9802 / IAM 14324 / JCM 22182 / KY 12970)</name>
    <dbReference type="NCBI Taxonomy" id="764103"/>
    <lineage>
        <taxon>Eukaryota</taxon>
        <taxon>Fungi</taxon>
        <taxon>Dikarya</taxon>
        <taxon>Basidiomycota</taxon>
        <taxon>Pucciniomycotina</taxon>
        <taxon>Mixiomycetes</taxon>
        <taxon>Mixiales</taxon>
        <taxon>Mixiaceae</taxon>
        <taxon>Mixia</taxon>
    </lineage>
</organism>
<accession>G7E5C7</accession>
<proteinExistence type="predicted"/>
<evidence type="ECO:0000313" key="4">
    <source>
        <dbReference type="Proteomes" id="UP000009131"/>
    </source>
</evidence>
<dbReference type="EMBL" id="BABT02000150">
    <property type="protein sequence ID" value="GAA98037.1"/>
    <property type="molecule type" value="Genomic_DNA"/>
</dbReference>
<protein>
    <submittedName>
        <fullName evidence="3">Uncharacterized protein</fullName>
    </submittedName>
</protein>
<gene>
    <name evidence="3" type="primary">Mo04718</name>
    <name evidence="3" type="ORF">E5Q_04718</name>
</gene>
<evidence type="ECO:0000313" key="3">
    <source>
        <dbReference type="EMBL" id="GAA98037.1"/>
    </source>
</evidence>
<dbReference type="InParanoid" id="G7E5C7"/>
<sequence>MSSMSVNTNCSMLRLWLTILLVCQSSQTDAAPSPALPLPELNRGRPLGDGRWTLAVPPEFKPSIPDTDEYVQTYNVDLSYAASCPTTAPKPMHRDDQAAPWEIDYETKAGELDKPIETSVSFKVNIFDKTVTVEGWGTLAIDRIATRATIWPKVDIDIIVKAKCALELYGECCEGYLDVSVGFHVDETYVIDKPKFKFQQTCSPIYMGIPGACDAARAKIPGLPTAEECDVAAQMWIPSAPPMPDDDQPGPWGVHRRQRGASEESALVPIKIV</sequence>
<evidence type="ECO:0000256" key="1">
    <source>
        <dbReference type="SAM" id="MobiDB-lite"/>
    </source>
</evidence>
<keyword evidence="4" id="KW-1185">Reference proteome</keyword>
<feature type="signal peptide" evidence="2">
    <location>
        <begin position="1"/>
        <end position="30"/>
    </location>
</feature>
<keyword evidence="2" id="KW-0732">Signal</keyword>
<evidence type="ECO:0000256" key="2">
    <source>
        <dbReference type="SAM" id="SignalP"/>
    </source>
</evidence>
<dbReference type="AlphaFoldDB" id="G7E5C7"/>
<feature type="chain" id="PRO_5003492390" evidence="2">
    <location>
        <begin position="31"/>
        <end position="273"/>
    </location>
</feature>
<reference evidence="3 4" key="1">
    <citation type="journal article" date="2011" name="J. Gen. Appl. Microbiol.">
        <title>Draft genome sequencing of the enigmatic basidiomycete Mixia osmundae.</title>
        <authorList>
            <person name="Nishida H."/>
            <person name="Nagatsuka Y."/>
            <person name="Sugiyama J."/>
        </authorList>
    </citation>
    <scope>NUCLEOTIDE SEQUENCE [LARGE SCALE GENOMIC DNA]</scope>
    <source>
        <strain evidence="4">CBS 9802 / IAM 14324 / JCM 22182 / KY 12970</strain>
    </source>
</reference>
<reference evidence="3 4" key="2">
    <citation type="journal article" date="2012" name="Open Biol.">
        <title>Characteristics of nucleosomes and linker DNA regions on the genome of the basidiomycete Mixia osmundae revealed by mono- and dinucleosome mapping.</title>
        <authorList>
            <person name="Nishida H."/>
            <person name="Kondo S."/>
            <person name="Matsumoto T."/>
            <person name="Suzuki Y."/>
            <person name="Yoshikawa H."/>
            <person name="Taylor T.D."/>
            <person name="Sugiyama J."/>
        </authorList>
    </citation>
    <scope>NUCLEOTIDE SEQUENCE [LARGE SCALE GENOMIC DNA]</scope>
    <source>
        <strain evidence="4">CBS 9802 / IAM 14324 / JCM 22182 / KY 12970</strain>
    </source>
</reference>
<dbReference type="HOGENOM" id="CLU_1111635_0_0_1"/>
<comment type="caution">
    <text evidence="3">The sequence shown here is derived from an EMBL/GenBank/DDBJ whole genome shotgun (WGS) entry which is preliminary data.</text>
</comment>
<name>G7E5C7_MIXOS</name>
<dbReference type="Proteomes" id="UP000009131">
    <property type="component" value="Unassembled WGS sequence"/>
</dbReference>
<feature type="region of interest" description="Disordered" evidence="1">
    <location>
        <begin position="243"/>
        <end position="264"/>
    </location>
</feature>